<dbReference type="GO" id="GO:0000155">
    <property type="term" value="F:phosphorelay sensor kinase activity"/>
    <property type="evidence" value="ECO:0007669"/>
    <property type="project" value="InterPro"/>
</dbReference>
<dbReference type="Pfam" id="PF07730">
    <property type="entry name" value="HisKA_3"/>
    <property type="match status" value="1"/>
</dbReference>
<dbReference type="InterPro" id="IPR003594">
    <property type="entry name" value="HATPase_dom"/>
</dbReference>
<evidence type="ECO:0000256" key="8">
    <source>
        <dbReference type="ARBA" id="ARBA00023012"/>
    </source>
</evidence>
<comment type="caution">
    <text evidence="11">The sequence shown here is derived from an EMBL/GenBank/DDBJ whole genome shotgun (WGS) entry which is preliminary data.</text>
</comment>
<proteinExistence type="predicted"/>
<evidence type="ECO:0000256" key="4">
    <source>
        <dbReference type="ARBA" id="ARBA00022679"/>
    </source>
</evidence>
<evidence type="ECO:0000256" key="7">
    <source>
        <dbReference type="ARBA" id="ARBA00022840"/>
    </source>
</evidence>
<comment type="catalytic activity">
    <reaction evidence="1">
        <text>ATP + protein L-histidine = ADP + protein N-phospho-L-histidine.</text>
        <dbReference type="EC" id="2.7.13.3"/>
    </reaction>
</comment>
<evidence type="ECO:0000259" key="9">
    <source>
        <dbReference type="Pfam" id="PF02518"/>
    </source>
</evidence>
<evidence type="ECO:0000256" key="3">
    <source>
        <dbReference type="ARBA" id="ARBA00022553"/>
    </source>
</evidence>
<keyword evidence="6" id="KW-0418">Kinase</keyword>
<sequence length="382" mass="39062">MGGVGLPGFVRTPSAAAVELGTAAAAEAVLHGARTVGDLMAALALALCATLPIAFVRTRPVPAAVAATGATLVALALGERPTVAAVVAQAGVLYVVGARTSGRVAQLFALPYVAYAIARPGVVGVGLLVVSAGALALGTARRDGAESADRREVATRFDGLTRAYAVHEERARIARELHDVVAHHISMLSVQADTARLATPGLPELAATRLQAIGETARMAMAELRRVLGVLREDSTAPGASPQPGLAELLALTDEAREVDGSRVHLIVRGRCRPLDPGLELTAYRIVQEALTNTRRHAPGAAVDVEVTYGDETLGLAVWNTGGRSAAAARPAPAAPSGERRAGYGLVGMRERVAVAGGTLQTTEGPSGGFAVRAVLPVPAGR</sequence>
<dbReference type="EMBL" id="BMPI01000015">
    <property type="protein sequence ID" value="GGM31373.1"/>
    <property type="molecule type" value="Genomic_DNA"/>
</dbReference>
<dbReference type="CDD" id="cd16917">
    <property type="entry name" value="HATPase_UhpB-NarQ-NarX-like"/>
    <property type="match status" value="1"/>
</dbReference>
<evidence type="ECO:0000259" key="10">
    <source>
        <dbReference type="Pfam" id="PF07730"/>
    </source>
</evidence>
<keyword evidence="5" id="KW-0547">Nucleotide-binding</keyword>
<name>A0A917TPI9_9ACTN</name>
<protein>
    <recommendedName>
        <fullName evidence="2">histidine kinase</fullName>
        <ecNumber evidence="2">2.7.13.3</ecNumber>
    </recommendedName>
</protein>
<evidence type="ECO:0000256" key="2">
    <source>
        <dbReference type="ARBA" id="ARBA00012438"/>
    </source>
</evidence>
<dbReference type="Proteomes" id="UP000642070">
    <property type="component" value="Unassembled WGS sequence"/>
</dbReference>
<keyword evidence="7" id="KW-0067">ATP-binding</keyword>
<dbReference type="Gene3D" id="1.20.5.1930">
    <property type="match status" value="1"/>
</dbReference>
<reference evidence="11" key="1">
    <citation type="journal article" date="2014" name="Int. J. Syst. Evol. Microbiol.">
        <title>Complete genome sequence of Corynebacterium casei LMG S-19264T (=DSM 44701T), isolated from a smear-ripened cheese.</title>
        <authorList>
            <consortium name="US DOE Joint Genome Institute (JGI-PGF)"/>
            <person name="Walter F."/>
            <person name="Albersmeier A."/>
            <person name="Kalinowski J."/>
            <person name="Ruckert C."/>
        </authorList>
    </citation>
    <scope>NUCLEOTIDE SEQUENCE</scope>
    <source>
        <strain evidence="11">JCM 19831</strain>
    </source>
</reference>
<dbReference type="InterPro" id="IPR011712">
    <property type="entry name" value="Sig_transdc_His_kin_sub3_dim/P"/>
</dbReference>
<dbReference type="GO" id="GO:0016020">
    <property type="term" value="C:membrane"/>
    <property type="evidence" value="ECO:0007669"/>
    <property type="project" value="InterPro"/>
</dbReference>
<dbReference type="PANTHER" id="PTHR24421:SF10">
    <property type="entry name" value="NITRATE_NITRITE SENSOR PROTEIN NARQ"/>
    <property type="match status" value="1"/>
</dbReference>
<dbReference type="Pfam" id="PF02518">
    <property type="entry name" value="HATPase_c"/>
    <property type="match status" value="1"/>
</dbReference>
<dbReference type="SUPFAM" id="SSF55874">
    <property type="entry name" value="ATPase domain of HSP90 chaperone/DNA topoisomerase II/histidine kinase"/>
    <property type="match status" value="1"/>
</dbReference>
<feature type="domain" description="Histidine kinase/HSP90-like ATPase" evidence="9">
    <location>
        <begin position="280"/>
        <end position="379"/>
    </location>
</feature>
<gene>
    <name evidence="11" type="ORF">GCM10007977_035770</name>
</gene>
<evidence type="ECO:0000313" key="12">
    <source>
        <dbReference type="Proteomes" id="UP000642070"/>
    </source>
</evidence>
<feature type="domain" description="Signal transduction histidine kinase subgroup 3 dimerisation and phosphoacceptor" evidence="10">
    <location>
        <begin position="169"/>
        <end position="234"/>
    </location>
</feature>
<evidence type="ECO:0000313" key="11">
    <source>
        <dbReference type="EMBL" id="GGM31373.1"/>
    </source>
</evidence>
<dbReference type="InterPro" id="IPR036890">
    <property type="entry name" value="HATPase_C_sf"/>
</dbReference>
<dbReference type="GO" id="GO:0046983">
    <property type="term" value="F:protein dimerization activity"/>
    <property type="evidence" value="ECO:0007669"/>
    <property type="project" value="InterPro"/>
</dbReference>
<accession>A0A917TPI9</accession>
<evidence type="ECO:0000256" key="5">
    <source>
        <dbReference type="ARBA" id="ARBA00022741"/>
    </source>
</evidence>
<evidence type="ECO:0000256" key="6">
    <source>
        <dbReference type="ARBA" id="ARBA00022777"/>
    </source>
</evidence>
<dbReference type="Gene3D" id="3.30.565.10">
    <property type="entry name" value="Histidine kinase-like ATPase, C-terminal domain"/>
    <property type="match status" value="1"/>
</dbReference>
<dbReference type="EC" id="2.7.13.3" evidence="2"/>
<evidence type="ECO:0000256" key="1">
    <source>
        <dbReference type="ARBA" id="ARBA00000085"/>
    </source>
</evidence>
<reference evidence="11" key="2">
    <citation type="submission" date="2020-09" db="EMBL/GenBank/DDBJ databases">
        <authorList>
            <person name="Sun Q."/>
            <person name="Ohkuma M."/>
        </authorList>
    </citation>
    <scope>NUCLEOTIDE SEQUENCE</scope>
    <source>
        <strain evidence="11">JCM 19831</strain>
    </source>
</reference>
<keyword evidence="4" id="KW-0808">Transferase</keyword>
<keyword evidence="3" id="KW-0597">Phosphoprotein</keyword>
<keyword evidence="8" id="KW-0902">Two-component regulatory system</keyword>
<keyword evidence="12" id="KW-1185">Reference proteome</keyword>
<dbReference type="PANTHER" id="PTHR24421">
    <property type="entry name" value="NITRATE/NITRITE SENSOR PROTEIN NARX-RELATED"/>
    <property type="match status" value="1"/>
</dbReference>
<dbReference type="InterPro" id="IPR050482">
    <property type="entry name" value="Sensor_HK_TwoCompSys"/>
</dbReference>
<dbReference type="AlphaFoldDB" id="A0A917TPI9"/>
<dbReference type="GO" id="GO:0005524">
    <property type="term" value="F:ATP binding"/>
    <property type="evidence" value="ECO:0007669"/>
    <property type="project" value="UniProtKB-KW"/>
</dbReference>
<organism evidence="11 12">
    <name type="scientific">Dactylosporangium sucinum</name>
    <dbReference type="NCBI Taxonomy" id="1424081"/>
    <lineage>
        <taxon>Bacteria</taxon>
        <taxon>Bacillati</taxon>
        <taxon>Actinomycetota</taxon>
        <taxon>Actinomycetes</taxon>
        <taxon>Micromonosporales</taxon>
        <taxon>Micromonosporaceae</taxon>
        <taxon>Dactylosporangium</taxon>
    </lineage>
</organism>